<evidence type="ECO:0008006" key="4">
    <source>
        <dbReference type="Google" id="ProtNLM"/>
    </source>
</evidence>
<reference evidence="2 3" key="1">
    <citation type="journal article" date="2024" name="IMA Fungus">
        <title>IMA Genome - F19 : A genome assembly and annotation guide to empower mycologists, including annotated draft genome sequences of Ceratocystis pirilliformis, Diaporthe australafricana, Fusarium ophioides, Paecilomyces lecythidis, and Sporothrix stenoceras.</title>
        <authorList>
            <person name="Aylward J."/>
            <person name="Wilson A.M."/>
            <person name="Visagie C.M."/>
            <person name="Spraker J."/>
            <person name="Barnes I."/>
            <person name="Buitendag C."/>
            <person name="Ceriani C."/>
            <person name="Del Mar Angel L."/>
            <person name="du Plessis D."/>
            <person name="Fuchs T."/>
            <person name="Gasser K."/>
            <person name="Kramer D."/>
            <person name="Li W."/>
            <person name="Munsamy K."/>
            <person name="Piso A."/>
            <person name="Price J.L."/>
            <person name="Sonnekus B."/>
            <person name="Thomas C."/>
            <person name="van der Nest A."/>
            <person name="van Dijk A."/>
            <person name="van Heerden A."/>
            <person name="van Vuuren N."/>
            <person name="Yilmaz N."/>
            <person name="Duong T.A."/>
            <person name="van der Merwe N.A."/>
            <person name="Wingfield M.J."/>
            <person name="Wingfield B.D."/>
        </authorList>
    </citation>
    <scope>NUCLEOTIDE SEQUENCE [LARGE SCALE GENOMIC DNA]</scope>
    <source>
        <strain evidence="2 3">CMW 12675</strain>
    </source>
</reference>
<evidence type="ECO:0000256" key="1">
    <source>
        <dbReference type="SAM" id="MobiDB-lite"/>
    </source>
</evidence>
<feature type="compositionally biased region" description="Basic and acidic residues" evidence="1">
    <location>
        <begin position="1"/>
        <end position="15"/>
    </location>
</feature>
<evidence type="ECO:0000313" key="2">
    <source>
        <dbReference type="EMBL" id="KAL1893246.1"/>
    </source>
</evidence>
<comment type="caution">
    <text evidence="2">The sequence shown here is derived from an EMBL/GenBank/DDBJ whole genome shotgun (WGS) entry which is preliminary data.</text>
</comment>
<feature type="compositionally biased region" description="Low complexity" evidence="1">
    <location>
        <begin position="311"/>
        <end position="333"/>
    </location>
</feature>
<feature type="region of interest" description="Disordered" evidence="1">
    <location>
        <begin position="108"/>
        <end position="193"/>
    </location>
</feature>
<accession>A0ABR3YZB7</accession>
<gene>
    <name evidence="2" type="ORF">Cpir12675_004224</name>
</gene>
<sequence>MEPVPETERLEDFKSAPRPSLRLQNPDTPTRLPRSNFGSMTPLEIDQHRPLKRPFNIRRSTDPTSLSPKSPLSFGSCSTAVNSDNSTSSISGTGMAYRPRITSPLTFSNKHSRVSVSHGRSKSHLGLSMSRTQSMPGVNGAGHLLYSPSSPSSSPQRTRISKRNPDDIFPTSPVRTSVLESSPRFNRDRSISPVSHAPLTPFPLMGSSLGGSAPVPIPVSSAPSANAAYSSSPLAPSPLAAAPQITMTRVRPASPLRNPPPAASSASASTLFSPVSLARNTNSSSQSSSASSVSFDSLYSTNHSNLSISSLASSSIPSTPTSTRSRSPSVSSLETIPDSPDAEEAAVEADRIAQLKAAAEAAAKGDGASSGIDLKPAKESRGGRGFRDKRKRWSVCGAERRGDLDLETIWED</sequence>
<feature type="region of interest" description="Disordered" evidence="1">
    <location>
        <begin position="1"/>
        <end position="96"/>
    </location>
</feature>
<proteinExistence type="predicted"/>
<dbReference type="EMBL" id="JAWDJO010000114">
    <property type="protein sequence ID" value="KAL1893246.1"/>
    <property type="molecule type" value="Genomic_DNA"/>
</dbReference>
<protein>
    <recommendedName>
        <fullName evidence="4">Basic proline-rich protein</fullName>
    </recommendedName>
</protein>
<dbReference type="Proteomes" id="UP001583280">
    <property type="component" value="Unassembled WGS sequence"/>
</dbReference>
<keyword evidence="3" id="KW-1185">Reference proteome</keyword>
<feature type="compositionally biased region" description="Polar residues" evidence="1">
    <location>
        <begin position="173"/>
        <end position="184"/>
    </location>
</feature>
<feature type="compositionally biased region" description="Polar residues" evidence="1">
    <location>
        <begin position="62"/>
        <end position="92"/>
    </location>
</feature>
<organism evidence="2 3">
    <name type="scientific">Ceratocystis pirilliformis</name>
    <dbReference type="NCBI Taxonomy" id="259994"/>
    <lineage>
        <taxon>Eukaryota</taxon>
        <taxon>Fungi</taxon>
        <taxon>Dikarya</taxon>
        <taxon>Ascomycota</taxon>
        <taxon>Pezizomycotina</taxon>
        <taxon>Sordariomycetes</taxon>
        <taxon>Hypocreomycetidae</taxon>
        <taxon>Microascales</taxon>
        <taxon>Ceratocystidaceae</taxon>
        <taxon>Ceratocystis</taxon>
    </lineage>
</organism>
<feature type="compositionally biased region" description="Low complexity" evidence="1">
    <location>
        <begin position="354"/>
        <end position="367"/>
    </location>
</feature>
<feature type="compositionally biased region" description="Basic and acidic residues" evidence="1">
    <location>
        <begin position="375"/>
        <end position="386"/>
    </location>
</feature>
<evidence type="ECO:0000313" key="3">
    <source>
        <dbReference type="Proteomes" id="UP001583280"/>
    </source>
</evidence>
<feature type="region of interest" description="Disordered" evidence="1">
    <location>
        <begin position="311"/>
        <end position="392"/>
    </location>
</feature>
<name>A0ABR3YZB7_9PEZI</name>